<gene>
    <name evidence="3" type="ORF">GCM10009776_32620</name>
</gene>
<accession>A0ABN2RCV6</accession>
<name>A0ABN2RCV6_9MICO</name>
<organism evidence="3 4">
    <name type="scientific">Microbacterium deminutum</name>
    <dbReference type="NCBI Taxonomy" id="344164"/>
    <lineage>
        <taxon>Bacteria</taxon>
        <taxon>Bacillati</taxon>
        <taxon>Actinomycetota</taxon>
        <taxon>Actinomycetes</taxon>
        <taxon>Micrococcales</taxon>
        <taxon>Microbacteriaceae</taxon>
        <taxon>Microbacterium</taxon>
    </lineage>
</organism>
<reference evidence="3 4" key="1">
    <citation type="journal article" date="2019" name="Int. J. Syst. Evol. Microbiol.">
        <title>The Global Catalogue of Microorganisms (GCM) 10K type strain sequencing project: providing services to taxonomists for standard genome sequencing and annotation.</title>
        <authorList>
            <consortium name="The Broad Institute Genomics Platform"/>
            <consortium name="The Broad Institute Genome Sequencing Center for Infectious Disease"/>
            <person name="Wu L."/>
            <person name="Ma J."/>
        </authorList>
    </citation>
    <scope>NUCLEOTIDE SEQUENCE [LARGE SCALE GENOMIC DNA]</scope>
    <source>
        <strain evidence="3 4">JCM 14901</strain>
    </source>
</reference>
<feature type="transmembrane region" description="Helical" evidence="2">
    <location>
        <begin position="47"/>
        <end position="70"/>
    </location>
</feature>
<feature type="transmembrane region" description="Helical" evidence="2">
    <location>
        <begin position="20"/>
        <end position="40"/>
    </location>
</feature>
<evidence type="ECO:0000256" key="1">
    <source>
        <dbReference type="SAM" id="MobiDB-lite"/>
    </source>
</evidence>
<evidence type="ECO:0000313" key="4">
    <source>
        <dbReference type="Proteomes" id="UP001499933"/>
    </source>
</evidence>
<dbReference type="Proteomes" id="UP001499933">
    <property type="component" value="Unassembled WGS sequence"/>
</dbReference>
<evidence type="ECO:0008006" key="5">
    <source>
        <dbReference type="Google" id="ProtNLM"/>
    </source>
</evidence>
<evidence type="ECO:0000256" key="2">
    <source>
        <dbReference type="SAM" id="Phobius"/>
    </source>
</evidence>
<keyword evidence="4" id="KW-1185">Reference proteome</keyword>
<dbReference type="RefSeq" id="WP_344096642.1">
    <property type="nucleotide sequence ID" value="NZ_BAAAOG010000008.1"/>
</dbReference>
<dbReference type="EMBL" id="BAAAOG010000008">
    <property type="protein sequence ID" value="GAA1967047.1"/>
    <property type="molecule type" value="Genomic_DNA"/>
</dbReference>
<evidence type="ECO:0000313" key="3">
    <source>
        <dbReference type="EMBL" id="GAA1967047.1"/>
    </source>
</evidence>
<keyword evidence="2" id="KW-1133">Transmembrane helix</keyword>
<proteinExistence type="predicted"/>
<feature type="compositionally biased region" description="Low complexity" evidence="1">
    <location>
        <begin position="81"/>
        <end position="103"/>
    </location>
</feature>
<sequence length="289" mass="28563">MALTAVILGAVGVIFSFTPAAGFGIFLGVVALILGVIALIRKTSARGLSLIGTILGAVAIVLGIIFNVVYSNGTSSTVDESPAANQPSKSSAASPSKSEPAANPNAAYDSAYGTFAPVTKTGTGDSVIAIPAGATAGIVTAQHNGSSNFVLSVLDSANQPTGDLLVNTIGPYKGVTGFGLSGIGSGAGTNIKVSADGDWSVVIAPISSAPTLVVPGGATGDQVYKYDGAAGNWAFSNTGQSNFVVVQYSGSIPNLAINEIGAYNGTVPMLAGPSVIVVQSDGAWTVKPG</sequence>
<keyword evidence="2" id="KW-0472">Membrane</keyword>
<comment type="caution">
    <text evidence="3">The sequence shown here is derived from an EMBL/GenBank/DDBJ whole genome shotgun (WGS) entry which is preliminary data.</text>
</comment>
<feature type="region of interest" description="Disordered" evidence="1">
    <location>
        <begin position="77"/>
        <end position="103"/>
    </location>
</feature>
<protein>
    <recommendedName>
        <fullName evidence="5">DUF4190 domain-containing protein</fullName>
    </recommendedName>
</protein>
<keyword evidence="2" id="KW-0812">Transmembrane</keyword>